<dbReference type="AlphaFoldDB" id="A0A1G9UAR7"/>
<evidence type="ECO:0000313" key="2">
    <source>
        <dbReference type="Proteomes" id="UP000199759"/>
    </source>
</evidence>
<protein>
    <submittedName>
        <fullName evidence="1">Uncharacterized protein</fullName>
    </submittedName>
</protein>
<dbReference type="RefSeq" id="WP_091770807.1">
    <property type="nucleotide sequence ID" value="NZ_FNHG01000014.1"/>
</dbReference>
<dbReference type="EMBL" id="FNHG01000014">
    <property type="protein sequence ID" value="SDM57076.1"/>
    <property type="molecule type" value="Genomic_DNA"/>
</dbReference>
<dbReference type="STRING" id="144026.SAMN04488568_11464"/>
<keyword evidence="2" id="KW-1185">Reference proteome</keyword>
<reference evidence="1 2" key="1">
    <citation type="submission" date="2016-10" db="EMBL/GenBank/DDBJ databases">
        <authorList>
            <person name="de Groot N.N."/>
        </authorList>
    </citation>
    <scope>NUCLEOTIDE SEQUENCE [LARGE SCALE GENOMIC DNA]</scope>
    <source>
        <strain evidence="1 2">DSM 16077</strain>
    </source>
</reference>
<organism evidence="1 2">
    <name type="scientific">Maricaulis salignorans</name>
    <dbReference type="NCBI Taxonomy" id="144026"/>
    <lineage>
        <taxon>Bacteria</taxon>
        <taxon>Pseudomonadati</taxon>
        <taxon>Pseudomonadota</taxon>
        <taxon>Alphaproteobacteria</taxon>
        <taxon>Maricaulales</taxon>
        <taxon>Maricaulaceae</taxon>
        <taxon>Maricaulis</taxon>
    </lineage>
</organism>
<evidence type="ECO:0000313" key="1">
    <source>
        <dbReference type="EMBL" id="SDM57076.1"/>
    </source>
</evidence>
<accession>A0A1G9UAR7</accession>
<dbReference type="Proteomes" id="UP000199759">
    <property type="component" value="Unassembled WGS sequence"/>
</dbReference>
<gene>
    <name evidence="1" type="ORF">SAMN04488568_11464</name>
</gene>
<proteinExistence type="predicted"/>
<name>A0A1G9UAR7_9PROT</name>
<sequence>MNRAHLTAPLTEHAERRSIDRNIPEVARWLLLEFGRRSPAKSGCVSYAFDKKAWKEVERFFGRWRMKEMTQLKNAYLVQSAEGAIVTVAYRS</sequence>